<organism evidence="1 2">
    <name type="scientific">Dellaglioa algida</name>
    <dbReference type="NCBI Taxonomy" id="105612"/>
    <lineage>
        <taxon>Bacteria</taxon>
        <taxon>Bacillati</taxon>
        <taxon>Bacillota</taxon>
        <taxon>Bacilli</taxon>
        <taxon>Lactobacillales</taxon>
        <taxon>Lactobacillaceae</taxon>
        <taxon>Dellaglioa</taxon>
    </lineage>
</organism>
<dbReference type="Proteomes" id="UP000321659">
    <property type="component" value="Unassembled WGS sequence"/>
</dbReference>
<reference evidence="1 2" key="1">
    <citation type="submission" date="2019-04" db="EMBL/GenBank/DDBJ databases">
        <title>In vitro growth and metabolic characteristics of meat-borne Lactobacillus algidus strains.</title>
        <authorList>
            <person name="Sade E."/>
            <person name="Per J."/>
            <person name="Tytti H."/>
            <person name="Johanna B.K."/>
        </authorList>
    </citation>
    <scope>NUCLEOTIDE SEQUENCE [LARGE SCALE GENOMIC DNA]</scope>
    <source>
        <strain evidence="1 2">LTS37-1</strain>
    </source>
</reference>
<evidence type="ECO:0000313" key="1">
    <source>
        <dbReference type="EMBL" id="TWW11505.1"/>
    </source>
</evidence>
<proteinExistence type="predicted"/>
<evidence type="ECO:0000313" key="2">
    <source>
        <dbReference type="Proteomes" id="UP000321659"/>
    </source>
</evidence>
<accession>A0A2C8ELF7</accession>
<comment type="caution">
    <text evidence="1">The sequence shown here is derived from an EMBL/GenBank/DDBJ whole genome shotgun (WGS) entry which is preliminary data.</text>
</comment>
<name>A0A2C8ELF7_9LACO</name>
<sequence>MIYIIGFIFILFAIWQLVLTWRTFKKLKKEGNKDTSSFIMLAFSNSLLFVVVFLVVGISCLFF</sequence>
<dbReference type="AlphaFoldDB" id="A0A2C8ELF7"/>
<dbReference type="EMBL" id="SRRQ01000003">
    <property type="protein sequence ID" value="TWW11505.1"/>
    <property type="molecule type" value="Genomic_DNA"/>
</dbReference>
<protein>
    <submittedName>
        <fullName evidence="1">Uncharacterized protein</fullName>
    </submittedName>
</protein>
<gene>
    <name evidence="1" type="ORF">LABALGLTS371_06780</name>
</gene>